<proteinExistence type="predicted"/>
<comment type="caution">
    <text evidence="1">The sequence shown here is derived from an EMBL/GenBank/DDBJ whole genome shotgun (WGS) entry which is preliminary data.</text>
</comment>
<organism evidence="1 2">
    <name type="scientific">Acaulospora colombiana</name>
    <dbReference type="NCBI Taxonomy" id="27376"/>
    <lineage>
        <taxon>Eukaryota</taxon>
        <taxon>Fungi</taxon>
        <taxon>Fungi incertae sedis</taxon>
        <taxon>Mucoromycota</taxon>
        <taxon>Glomeromycotina</taxon>
        <taxon>Glomeromycetes</taxon>
        <taxon>Diversisporales</taxon>
        <taxon>Acaulosporaceae</taxon>
        <taxon>Acaulospora</taxon>
    </lineage>
</organism>
<protein>
    <submittedName>
        <fullName evidence="1">9178_t:CDS:1</fullName>
    </submittedName>
</protein>
<dbReference type="Proteomes" id="UP000789525">
    <property type="component" value="Unassembled WGS sequence"/>
</dbReference>
<keyword evidence="2" id="KW-1185">Reference proteome</keyword>
<feature type="non-terminal residue" evidence="1">
    <location>
        <position position="437"/>
    </location>
</feature>
<name>A0ACA9Q4N8_9GLOM</name>
<reference evidence="1" key="1">
    <citation type="submission" date="2021-06" db="EMBL/GenBank/DDBJ databases">
        <authorList>
            <person name="Kallberg Y."/>
            <person name="Tangrot J."/>
            <person name="Rosling A."/>
        </authorList>
    </citation>
    <scope>NUCLEOTIDE SEQUENCE</scope>
    <source>
        <strain evidence="1">CL356</strain>
    </source>
</reference>
<gene>
    <name evidence="1" type="ORF">ACOLOM_LOCUS11902</name>
</gene>
<evidence type="ECO:0000313" key="1">
    <source>
        <dbReference type="EMBL" id="CAG8735717.1"/>
    </source>
</evidence>
<dbReference type="EMBL" id="CAJVPT010045160">
    <property type="protein sequence ID" value="CAG8735717.1"/>
    <property type="molecule type" value="Genomic_DNA"/>
</dbReference>
<sequence>LAPNSTHHVDSLPLEKSTALLLESSGYKNNEANQQFAEKIATELGCLPLALAHAGAYILSRQCLDTYLETYRENHSQLLECKFNMLHDYPHSVATTVEMSFKKLSTRVQDLLGLLSHLDARSIPRSIIEKAALRRFRHVAKVTELPLKRETVEYADALTRIITPQGDWSSFDFDAMIKECEKYSLVRSAIQDEEKFYSMHILVQSFVQASYGVVLDHPSSRLVARLLGSAITVGTRWEYITFNRSLSPHLRLIGLDDVTETGDHYGFGIVFVEVGEGQQAVSHMDRCVEIWTGSLEADSMIILHAMETLAQSYSTVGKEEKALKLREDVLEKCKSQLGDDHLDTITAVNNLAFSYSKLGREKDALPLSEDVVEKRRRLLDDDHPHTLAAVNNLATSYSKLGREKDALPLKEDVVEKRRKLLGDDHLDTLVAVSNLAT</sequence>
<evidence type="ECO:0000313" key="2">
    <source>
        <dbReference type="Proteomes" id="UP000789525"/>
    </source>
</evidence>
<feature type="non-terminal residue" evidence="1">
    <location>
        <position position="1"/>
    </location>
</feature>
<accession>A0ACA9Q4N8</accession>